<dbReference type="EMBL" id="GG666459">
    <property type="protein sequence ID" value="EEN69028.1"/>
    <property type="molecule type" value="Genomic_DNA"/>
</dbReference>
<evidence type="ECO:0000256" key="4">
    <source>
        <dbReference type="ARBA" id="ARBA00023136"/>
    </source>
</evidence>
<comment type="subcellular location">
    <subcellularLocation>
        <location evidence="1">Membrane</location>
    </subcellularLocation>
</comment>
<proteinExistence type="predicted"/>
<dbReference type="InterPro" id="IPR046338">
    <property type="entry name" value="GAIN_dom_sf"/>
</dbReference>
<organism>
    <name type="scientific">Branchiostoma floridae</name>
    <name type="common">Florida lancelet</name>
    <name type="synonym">Amphioxus</name>
    <dbReference type="NCBI Taxonomy" id="7739"/>
    <lineage>
        <taxon>Eukaryota</taxon>
        <taxon>Metazoa</taxon>
        <taxon>Chordata</taxon>
        <taxon>Cephalochordata</taxon>
        <taxon>Leptocardii</taxon>
        <taxon>Amphioxiformes</taxon>
        <taxon>Branchiostomatidae</taxon>
        <taxon>Branchiostoma</taxon>
    </lineage>
</organism>
<dbReference type="Pfam" id="PF01825">
    <property type="entry name" value="GPS"/>
    <property type="match status" value="1"/>
</dbReference>
<dbReference type="SMART" id="SM00303">
    <property type="entry name" value="GPS"/>
    <property type="match status" value="1"/>
</dbReference>
<accession>C3XSV7</accession>
<evidence type="ECO:0000256" key="5">
    <source>
        <dbReference type="SAM" id="MobiDB-lite"/>
    </source>
</evidence>
<feature type="compositionally biased region" description="Polar residues" evidence="5">
    <location>
        <begin position="51"/>
        <end position="67"/>
    </location>
</feature>
<sequence length="742" mass="81925">MAEDTPNGVLRVHIQYVWEDCLTPIRSDAQIKTDLKQYAVSNPLPNPMSEIGNSPSANEPVQDSTTKAGIRFPPNTYKNITNSWNLDKDKHPSIPNGCNEHDDDNHTPEITGDAIDKIKIASADVNFNAVTDENMSQNDMVTPKLSTNATSQQGLKYPNPLYTITNQKCPTKAVHQPNSAYIANISGCHSCTDPYTARVVTTTYNDDYGKDIHSQNNIVAEFPEPVYTTPDNADLEPYPVAYEVQDSSHISGCNSTEQVADQVDLVDENTDIPTIRHIPNTDPNTLTDTLNRNPMYVPNIPQQARCRCTVARVGIAVMITALMTSAFFGTWLYFNGNWTVHKMMQADAAVTTPGQSALDTAHIHSQPALDTAYIAGHPDVHTTYTPGQQDVDVTYIDGHPAVGTAYTDGPPAVDTTYTDGHAAVDTTYIPGHPAVDTTYTDGHPTPDTTYIAGHPAVDNTYLHVTASYVNLFTKENGRFFGDHPDHIVSYSDIDADECARRCLQGFGSYDGVSRVCSSFNHRPAGSPEGGSARCWLRSSAKDIAGSPGPEWDSWPHRNYYQRKGLKKKYRDDLRCGWGYPAEDGNTAECDPDGKAPCCSLAKWCGGSINHCNCPGCIDFKKYKGRTGLSEAITIVLQNRPEMFRVGHLVNYKHYDNDTMAFRDFQALENATYARGYTDECLSQHCKYSADIVRISCRYWDSEDNAWKGDGCQVSPKTNRKETVCLCDHLTAFGADIVRQSKN</sequence>
<protein>
    <submittedName>
        <fullName evidence="7">Uncharacterized protein</fullName>
    </submittedName>
</protein>
<evidence type="ECO:0000256" key="6">
    <source>
        <dbReference type="SAM" id="Phobius"/>
    </source>
</evidence>
<dbReference type="InterPro" id="IPR000203">
    <property type="entry name" value="GPS"/>
</dbReference>
<keyword evidence="3 6" id="KW-1133">Transmembrane helix</keyword>
<reference evidence="7" key="1">
    <citation type="journal article" date="2008" name="Nature">
        <title>The amphioxus genome and the evolution of the chordate karyotype.</title>
        <authorList>
            <consortium name="US DOE Joint Genome Institute (JGI-PGF)"/>
            <person name="Putnam N.H."/>
            <person name="Butts T."/>
            <person name="Ferrier D.E.K."/>
            <person name="Furlong R.F."/>
            <person name="Hellsten U."/>
            <person name="Kawashima T."/>
            <person name="Robinson-Rechavi M."/>
            <person name="Shoguchi E."/>
            <person name="Terry A."/>
            <person name="Yu J.-K."/>
            <person name="Benito-Gutierrez E.L."/>
            <person name="Dubchak I."/>
            <person name="Garcia-Fernandez J."/>
            <person name="Gibson-Brown J.J."/>
            <person name="Grigoriev I.V."/>
            <person name="Horton A.C."/>
            <person name="de Jong P.J."/>
            <person name="Jurka J."/>
            <person name="Kapitonov V.V."/>
            <person name="Kohara Y."/>
            <person name="Kuroki Y."/>
            <person name="Lindquist E."/>
            <person name="Lucas S."/>
            <person name="Osoegawa K."/>
            <person name="Pennacchio L.A."/>
            <person name="Salamov A.A."/>
            <person name="Satou Y."/>
            <person name="Sauka-Spengler T."/>
            <person name="Schmutz J."/>
            <person name="Shin-I T."/>
            <person name="Toyoda A."/>
            <person name="Bronner-Fraser M."/>
            <person name="Fujiyama A."/>
            <person name="Holland L.Z."/>
            <person name="Holland P.W.H."/>
            <person name="Satoh N."/>
            <person name="Rokhsar D.S."/>
        </authorList>
    </citation>
    <scope>NUCLEOTIDE SEQUENCE [LARGE SCALE GENOMIC DNA]</scope>
    <source>
        <strain evidence="7">S238N-H82</strain>
        <tissue evidence="7">Testes</tissue>
    </source>
</reference>
<evidence type="ECO:0000256" key="3">
    <source>
        <dbReference type="ARBA" id="ARBA00022989"/>
    </source>
</evidence>
<dbReference type="PANTHER" id="PTHR20003">
    <property type="entry name" value="GLYCOPROTEIN-RELATED"/>
    <property type="match status" value="1"/>
</dbReference>
<dbReference type="Gene3D" id="2.60.220.50">
    <property type="match status" value="1"/>
</dbReference>
<keyword evidence="4 6" id="KW-0472">Membrane</keyword>
<feature type="transmembrane region" description="Helical" evidence="6">
    <location>
        <begin position="313"/>
        <end position="334"/>
    </location>
</feature>
<feature type="region of interest" description="Disordered" evidence="5">
    <location>
        <begin position="46"/>
        <end position="74"/>
    </location>
</feature>
<keyword evidence="2 6" id="KW-0812">Transmembrane</keyword>
<dbReference type="CDD" id="cd10909">
    <property type="entry name" value="ChtBD1_GH18_2"/>
    <property type="match status" value="1"/>
</dbReference>
<dbReference type="InParanoid" id="C3XSV7"/>
<dbReference type="PANTHER" id="PTHR20003:SF8">
    <property type="entry name" value="PROLINE-RICH PROTEIN BSTNI SUBFAMILY 3"/>
    <property type="match status" value="1"/>
</dbReference>
<evidence type="ECO:0000256" key="1">
    <source>
        <dbReference type="ARBA" id="ARBA00004370"/>
    </source>
</evidence>
<dbReference type="GO" id="GO:0016020">
    <property type="term" value="C:membrane"/>
    <property type="evidence" value="ECO:0007669"/>
    <property type="project" value="UniProtKB-SubCell"/>
</dbReference>
<evidence type="ECO:0000256" key="2">
    <source>
        <dbReference type="ARBA" id="ARBA00022692"/>
    </source>
</evidence>
<dbReference type="AlphaFoldDB" id="C3XSV7"/>
<evidence type="ECO:0000313" key="7">
    <source>
        <dbReference type="EMBL" id="EEN69028.1"/>
    </source>
</evidence>
<gene>
    <name evidence="7" type="ORF">BRAFLDRAFT_74804</name>
</gene>
<name>C3XSV7_BRAFL</name>